<reference evidence="2 3" key="1">
    <citation type="submission" date="2018-08" db="EMBL/GenBank/DDBJ databases">
        <title>Chitinophagaceae sp. K23C18032701, a novel bacterium isolated from forest soil.</title>
        <authorList>
            <person name="Wang C."/>
        </authorList>
    </citation>
    <scope>NUCLEOTIDE SEQUENCE [LARGE SCALE GENOMIC DNA]</scope>
    <source>
        <strain evidence="2 3">K23C18032701</strain>
    </source>
</reference>
<dbReference type="GO" id="GO:0009236">
    <property type="term" value="P:cobalamin biosynthetic process"/>
    <property type="evidence" value="ECO:0007669"/>
    <property type="project" value="UniProtKB-UniRule"/>
</dbReference>
<dbReference type="SMART" id="SM00855">
    <property type="entry name" value="PGAM"/>
    <property type="match status" value="1"/>
</dbReference>
<dbReference type="NCBIfam" id="TIGR03162">
    <property type="entry name" value="ribazole_cobC"/>
    <property type="match status" value="1"/>
</dbReference>
<dbReference type="CDD" id="cd07067">
    <property type="entry name" value="HP_PGM_like"/>
    <property type="match status" value="1"/>
</dbReference>
<dbReference type="SUPFAM" id="SSF53254">
    <property type="entry name" value="Phosphoglycerate mutase-like"/>
    <property type="match status" value="1"/>
</dbReference>
<evidence type="ECO:0000313" key="2">
    <source>
        <dbReference type="EMBL" id="RFM26617.1"/>
    </source>
</evidence>
<protein>
    <recommendedName>
        <fullName evidence="1">Alpha-ribazole phosphatase</fullName>
        <ecNumber evidence="1">3.1.3.73</ecNumber>
    </recommendedName>
</protein>
<dbReference type="PANTHER" id="PTHR48100">
    <property type="entry name" value="BROAD-SPECIFICITY PHOSPHATASE YOR283W-RELATED"/>
    <property type="match status" value="1"/>
</dbReference>
<dbReference type="OrthoDB" id="9782128at2"/>
<dbReference type="InterPro" id="IPR017578">
    <property type="entry name" value="Ribazole_CobC"/>
</dbReference>
<dbReference type="InterPro" id="IPR029033">
    <property type="entry name" value="His_PPase_superfam"/>
</dbReference>
<comment type="caution">
    <text evidence="2">The sequence shown here is derived from an EMBL/GenBank/DDBJ whole genome shotgun (WGS) entry which is preliminary data.</text>
</comment>
<dbReference type="Gene3D" id="3.40.50.1240">
    <property type="entry name" value="Phosphoglycerate mutase-like"/>
    <property type="match status" value="1"/>
</dbReference>
<keyword evidence="3" id="KW-1185">Reference proteome</keyword>
<accession>A0A3E1NFG5</accession>
<gene>
    <name evidence="2" type="primary">cobC</name>
    <name evidence="2" type="ORF">DXN05_18770</name>
</gene>
<name>A0A3E1NFG5_9BACT</name>
<dbReference type="Proteomes" id="UP000261284">
    <property type="component" value="Unassembled WGS sequence"/>
</dbReference>
<evidence type="ECO:0000256" key="1">
    <source>
        <dbReference type="NCBIfam" id="TIGR03162"/>
    </source>
</evidence>
<dbReference type="InterPro" id="IPR050275">
    <property type="entry name" value="PGM_Phosphatase"/>
</dbReference>
<dbReference type="InterPro" id="IPR013078">
    <property type="entry name" value="His_Pase_superF_clade-1"/>
</dbReference>
<dbReference type="EMBL" id="QTJU01000008">
    <property type="protein sequence ID" value="RFM26617.1"/>
    <property type="molecule type" value="Genomic_DNA"/>
</dbReference>
<dbReference type="AlphaFoldDB" id="A0A3E1NFG5"/>
<organism evidence="2 3">
    <name type="scientific">Deminuibacter soli</name>
    <dbReference type="NCBI Taxonomy" id="2291815"/>
    <lineage>
        <taxon>Bacteria</taxon>
        <taxon>Pseudomonadati</taxon>
        <taxon>Bacteroidota</taxon>
        <taxon>Chitinophagia</taxon>
        <taxon>Chitinophagales</taxon>
        <taxon>Chitinophagaceae</taxon>
        <taxon>Deminuibacter</taxon>
    </lineage>
</organism>
<dbReference type="Pfam" id="PF00300">
    <property type="entry name" value="His_Phos_1"/>
    <property type="match status" value="1"/>
</dbReference>
<dbReference type="EC" id="3.1.3.73" evidence="1"/>
<dbReference type="GO" id="GO:0043755">
    <property type="term" value="F:alpha-ribazole phosphatase activity"/>
    <property type="evidence" value="ECO:0007669"/>
    <property type="project" value="UniProtKB-UniRule"/>
</dbReference>
<proteinExistence type="predicted"/>
<sequence>MEIYLIRHTTPDVARGICYGQADIDVTASFAEEAAAMQPHIPAVIETVYSSPLQRCSKLAGALFPEKAIAYTDELKEINCGEWELQQWDAIPRAVLQPWMDDFVNHCIPGGENYVQLYNRVVRLFSAVAAAGKPAALVTHGGVLRSILAHITQTPLKDSFGAFSIHYGCVVRITENDGQFNWEILHNIAPEHRETHKPSGF</sequence>
<dbReference type="RefSeq" id="WP_116848821.1">
    <property type="nucleotide sequence ID" value="NZ_QTJU01000008.1"/>
</dbReference>
<evidence type="ECO:0000313" key="3">
    <source>
        <dbReference type="Proteomes" id="UP000261284"/>
    </source>
</evidence>